<evidence type="ECO:0000256" key="14">
    <source>
        <dbReference type="RuleBase" id="RU000584"/>
    </source>
</evidence>
<name>A0A3N5CJ78_9BACL</name>
<feature type="binding site" evidence="9 11">
    <location>
        <position position="120"/>
    </location>
    <ligand>
        <name>substrate</name>
    </ligand>
</feature>
<evidence type="ECO:0000259" key="16">
    <source>
        <dbReference type="Pfam" id="PF01488"/>
    </source>
</evidence>
<feature type="binding site" evidence="9 12">
    <location>
        <begin position="189"/>
        <end position="194"/>
    </location>
    <ligand>
        <name>NADP(+)</name>
        <dbReference type="ChEBI" id="CHEBI:58349"/>
    </ligand>
</feature>
<feature type="binding site" evidence="9 11">
    <location>
        <begin position="114"/>
        <end position="116"/>
    </location>
    <ligand>
        <name>substrate</name>
    </ligand>
</feature>
<evidence type="ECO:0000256" key="11">
    <source>
        <dbReference type="PIRSR" id="PIRSR000445-2"/>
    </source>
</evidence>
<dbReference type="SUPFAM" id="SSF69075">
    <property type="entry name" value="Glutamyl tRNA-reductase dimerization domain"/>
    <property type="match status" value="1"/>
</dbReference>
<dbReference type="Gene3D" id="3.30.460.30">
    <property type="entry name" value="Glutamyl-tRNA reductase, N-terminal domain"/>
    <property type="match status" value="1"/>
</dbReference>
<comment type="caution">
    <text evidence="18">The sequence shown here is derived from an EMBL/GenBank/DDBJ whole genome shotgun (WGS) entry which is preliminary data.</text>
</comment>
<keyword evidence="4 9" id="KW-0521">NADP</keyword>
<comment type="miscellaneous">
    <text evidence="9">During catalysis, the active site Cys acts as a nucleophile attacking the alpha-carbonyl group of tRNA-bound glutamate with the formation of a thioester intermediate between enzyme and glutamate, and the concomitant release of tRNA(Glu). The thioester intermediate is finally reduced by direct hydride transfer from NADPH, to form the product GSA.</text>
</comment>
<comment type="domain">
    <text evidence="9">Possesses an unusual extended V-shaped dimeric structure with each monomer consisting of three distinct domains arranged along a curved 'spinal' alpha-helix. The N-terminal catalytic domain specifically recognizes the glutamate moiety of the substrate. The second domain is the NADPH-binding domain, and the third C-terminal domain is responsible for dimerization.</text>
</comment>
<comment type="pathway">
    <text evidence="1 9 14">Porphyrin-containing compound metabolism; protoporphyrin-IX biosynthesis; 5-aminolevulinate from L-glutamyl-tRNA(Glu): step 1/2.</text>
</comment>
<keyword evidence="19" id="KW-1185">Reference proteome</keyword>
<proteinExistence type="inferred from homology"/>
<dbReference type="UniPathway" id="UPA00251">
    <property type="reaction ID" value="UER00316"/>
</dbReference>
<comment type="catalytic activity">
    <reaction evidence="7 9 14">
        <text>(S)-4-amino-5-oxopentanoate + tRNA(Glu) + NADP(+) = L-glutamyl-tRNA(Glu) + NADPH + H(+)</text>
        <dbReference type="Rhea" id="RHEA:12344"/>
        <dbReference type="Rhea" id="RHEA-COMP:9663"/>
        <dbReference type="Rhea" id="RHEA-COMP:9680"/>
        <dbReference type="ChEBI" id="CHEBI:15378"/>
        <dbReference type="ChEBI" id="CHEBI:57501"/>
        <dbReference type="ChEBI" id="CHEBI:57783"/>
        <dbReference type="ChEBI" id="CHEBI:58349"/>
        <dbReference type="ChEBI" id="CHEBI:78442"/>
        <dbReference type="ChEBI" id="CHEBI:78520"/>
        <dbReference type="EC" id="1.2.1.70"/>
    </reaction>
</comment>
<evidence type="ECO:0000256" key="12">
    <source>
        <dbReference type="PIRSR" id="PIRSR000445-3"/>
    </source>
</evidence>
<dbReference type="GO" id="GO:0050661">
    <property type="term" value="F:NADP binding"/>
    <property type="evidence" value="ECO:0007669"/>
    <property type="project" value="InterPro"/>
</dbReference>
<dbReference type="EC" id="1.2.1.70" evidence="3 9"/>
<feature type="binding site" evidence="9 11">
    <location>
        <begin position="49"/>
        <end position="52"/>
    </location>
    <ligand>
        <name>substrate</name>
    </ligand>
</feature>
<feature type="active site" description="Nucleophile" evidence="9 10">
    <location>
        <position position="50"/>
    </location>
</feature>
<feature type="domain" description="Tetrapyrrole biosynthesis glutamyl-tRNA reductase dimerisation" evidence="15">
    <location>
        <begin position="318"/>
        <end position="417"/>
    </location>
</feature>
<evidence type="ECO:0000256" key="7">
    <source>
        <dbReference type="ARBA" id="ARBA00047464"/>
    </source>
</evidence>
<evidence type="ECO:0000256" key="1">
    <source>
        <dbReference type="ARBA" id="ARBA00005059"/>
    </source>
</evidence>
<dbReference type="OrthoDB" id="110209at2"/>
<reference evidence="18 19" key="1">
    <citation type="submission" date="2018-11" db="EMBL/GenBank/DDBJ databases">
        <title>Genomic Encyclopedia of Type Strains, Phase IV (KMG-IV): sequencing the most valuable type-strain genomes for metagenomic binning, comparative biology and taxonomic classification.</title>
        <authorList>
            <person name="Goeker M."/>
        </authorList>
    </citation>
    <scope>NUCLEOTIDE SEQUENCE [LARGE SCALE GENOMIC DNA]</scope>
    <source>
        <strain evidence="18 19">DSM 29158</strain>
    </source>
</reference>
<organism evidence="18 19">
    <name type="scientific">Abyssicoccus albus</name>
    <dbReference type="NCBI Taxonomy" id="1817405"/>
    <lineage>
        <taxon>Bacteria</taxon>
        <taxon>Bacillati</taxon>
        <taxon>Bacillota</taxon>
        <taxon>Bacilli</taxon>
        <taxon>Bacillales</taxon>
        <taxon>Abyssicoccaceae</taxon>
    </lineage>
</organism>
<dbReference type="NCBIfam" id="TIGR01035">
    <property type="entry name" value="hemA"/>
    <property type="match status" value="1"/>
</dbReference>
<evidence type="ECO:0000256" key="10">
    <source>
        <dbReference type="PIRSR" id="PIRSR000445-1"/>
    </source>
</evidence>
<dbReference type="PIRSF" id="PIRSF000445">
    <property type="entry name" value="4pyrrol_synth_GluRdtase"/>
    <property type="match status" value="1"/>
</dbReference>
<dbReference type="InterPro" id="IPR015896">
    <property type="entry name" value="4pyrrol_synth_GluRdtase_dimer"/>
</dbReference>
<dbReference type="Pfam" id="PF05201">
    <property type="entry name" value="GlutR_N"/>
    <property type="match status" value="1"/>
</dbReference>
<dbReference type="Pfam" id="PF01488">
    <property type="entry name" value="Shikimate_DH"/>
    <property type="match status" value="1"/>
</dbReference>
<evidence type="ECO:0000256" key="3">
    <source>
        <dbReference type="ARBA" id="ARBA00012970"/>
    </source>
</evidence>
<keyword evidence="6 9" id="KW-0627">Porphyrin biosynthesis</keyword>
<dbReference type="InterPro" id="IPR006151">
    <property type="entry name" value="Shikm_DH/Glu-tRNA_Rdtase"/>
</dbReference>
<dbReference type="PANTHER" id="PTHR43120">
    <property type="entry name" value="GLUTAMYL-TRNA REDUCTASE 1, CHLOROPLASTIC"/>
    <property type="match status" value="1"/>
</dbReference>
<dbReference type="FunFam" id="3.40.50.720:FF:000031">
    <property type="entry name" value="Glutamyl-tRNA reductase"/>
    <property type="match status" value="1"/>
</dbReference>
<dbReference type="EMBL" id="RKRK01000002">
    <property type="protein sequence ID" value="RPF57771.1"/>
    <property type="molecule type" value="Genomic_DNA"/>
</dbReference>
<dbReference type="RefSeq" id="WP_123807333.1">
    <property type="nucleotide sequence ID" value="NZ_RKRK01000002.1"/>
</dbReference>
<dbReference type="SUPFAM" id="SSF51735">
    <property type="entry name" value="NAD(P)-binding Rossmann-fold domains"/>
    <property type="match status" value="1"/>
</dbReference>
<dbReference type="InterPro" id="IPR036291">
    <property type="entry name" value="NAD(P)-bd_dom_sf"/>
</dbReference>
<dbReference type="CDD" id="cd05213">
    <property type="entry name" value="NAD_bind_Glutamyl_tRNA_reduct"/>
    <property type="match status" value="1"/>
</dbReference>
<evidence type="ECO:0000256" key="13">
    <source>
        <dbReference type="PIRSR" id="PIRSR000445-4"/>
    </source>
</evidence>
<gene>
    <name evidence="9" type="primary">hemA</name>
    <name evidence="18" type="ORF">EDD62_0406</name>
</gene>
<dbReference type="InterPro" id="IPR036453">
    <property type="entry name" value="GluRdtase_dimer_dom_sf"/>
</dbReference>
<dbReference type="HAMAP" id="MF_00087">
    <property type="entry name" value="Glu_tRNA_reductase"/>
    <property type="match status" value="1"/>
</dbReference>
<feature type="binding site" evidence="9 11">
    <location>
        <position position="109"/>
    </location>
    <ligand>
        <name>substrate</name>
    </ligand>
</feature>
<evidence type="ECO:0000256" key="5">
    <source>
        <dbReference type="ARBA" id="ARBA00023002"/>
    </source>
</evidence>
<evidence type="ECO:0000313" key="19">
    <source>
        <dbReference type="Proteomes" id="UP000277108"/>
    </source>
</evidence>
<evidence type="ECO:0000256" key="6">
    <source>
        <dbReference type="ARBA" id="ARBA00023244"/>
    </source>
</evidence>
<comment type="function">
    <text evidence="9">Catalyzes the NADPH-dependent reduction of glutamyl-tRNA(Glu) to glutamate 1-semialdehyde (GSA).</text>
</comment>
<evidence type="ECO:0000256" key="2">
    <source>
        <dbReference type="ARBA" id="ARBA00005916"/>
    </source>
</evidence>
<dbReference type="GO" id="GO:0006782">
    <property type="term" value="P:protoporphyrinogen IX biosynthetic process"/>
    <property type="evidence" value="ECO:0007669"/>
    <property type="project" value="UniProtKB-UniRule"/>
</dbReference>
<dbReference type="InterPro" id="IPR036343">
    <property type="entry name" value="GluRdtase_N_sf"/>
</dbReference>
<accession>A0A3N5CJ78</accession>
<dbReference type="Proteomes" id="UP000277108">
    <property type="component" value="Unassembled WGS sequence"/>
</dbReference>
<evidence type="ECO:0000256" key="8">
    <source>
        <dbReference type="ARBA" id="ARBA00068659"/>
    </source>
</evidence>
<keyword evidence="5 9" id="KW-0560">Oxidoreductase</keyword>
<dbReference type="Gene3D" id="3.40.50.720">
    <property type="entry name" value="NAD(P)-binding Rossmann-like Domain"/>
    <property type="match status" value="1"/>
</dbReference>
<sequence length="451" mass="51370">MHTLAVSINYKTARVDLREQVAFNDSNIEKAVLELKDTKSILENVILSTCNRTEIYAVVDQLHTGKYYIARFLSEWFDIDIEDIKSMMTINVDADAYEHLFKVNCGLDSMVLGETQILGQIKEAFERSHKLEATGTMFNKLFKQSMTLAKRAHRDTKIAESAVSISYAAVELSRKVFDSFTNKHIAVVGAGEMAKLAIENFKGRGANHITVMNRTETRAIEIASDYNIKHAAIDRITDVINDADIILTATGATEYIIGVDTLQHVSNKNKQRVFLDISLPRNIDPNIKREESLYLYDVDALNGLIDYNLKERQQAAAQIEQMINDEQQQFTKWLDMLGVVPVITALREKALTIQAETMVSIENKMPNMSERERKVISKHTKSIINQMLKDPIQSAKELAGESHGHEKLEFFMDIFDIEEDVVALIEAEKDEAKRAKYYRMKQLLNQVKTIR</sequence>
<comment type="subunit">
    <text evidence="9">Homodimer.</text>
</comment>
<dbReference type="GO" id="GO:0008883">
    <property type="term" value="F:glutamyl-tRNA reductase activity"/>
    <property type="evidence" value="ECO:0007669"/>
    <property type="project" value="UniProtKB-UniRule"/>
</dbReference>
<dbReference type="Pfam" id="PF00745">
    <property type="entry name" value="GlutR_dimer"/>
    <property type="match status" value="1"/>
</dbReference>
<evidence type="ECO:0000259" key="17">
    <source>
        <dbReference type="Pfam" id="PF05201"/>
    </source>
</evidence>
<evidence type="ECO:0000256" key="9">
    <source>
        <dbReference type="HAMAP-Rule" id="MF_00087"/>
    </source>
</evidence>
<evidence type="ECO:0000256" key="4">
    <source>
        <dbReference type="ARBA" id="ARBA00022857"/>
    </source>
</evidence>
<comment type="similarity">
    <text evidence="2 9 14">Belongs to the glutamyl-tRNA reductase family.</text>
</comment>
<dbReference type="InterPro" id="IPR000343">
    <property type="entry name" value="4pyrrol_synth_GluRdtase"/>
</dbReference>
<evidence type="ECO:0000259" key="15">
    <source>
        <dbReference type="Pfam" id="PF00745"/>
    </source>
</evidence>
<dbReference type="SUPFAM" id="SSF69742">
    <property type="entry name" value="Glutamyl tRNA-reductase catalytic, N-terminal domain"/>
    <property type="match status" value="1"/>
</dbReference>
<feature type="domain" description="Glutamyl-tRNA reductase N-terminal" evidence="17">
    <location>
        <begin position="6"/>
        <end position="156"/>
    </location>
</feature>
<dbReference type="InterPro" id="IPR015895">
    <property type="entry name" value="4pyrrol_synth_GluRdtase_N"/>
</dbReference>
<evidence type="ECO:0000313" key="18">
    <source>
        <dbReference type="EMBL" id="RPF57771.1"/>
    </source>
</evidence>
<dbReference type="AlphaFoldDB" id="A0A3N5CJ78"/>
<feature type="site" description="Important for activity" evidence="9 13">
    <location>
        <position position="99"/>
    </location>
</feature>
<dbReference type="FunFam" id="3.30.460.30:FF:000001">
    <property type="entry name" value="Glutamyl-tRNA reductase"/>
    <property type="match status" value="1"/>
</dbReference>
<feature type="domain" description="Quinate/shikimate 5-dehydrogenase/glutamyl-tRNA reductase" evidence="16">
    <location>
        <begin position="171"/>
        <end position="302"/>
    </location>
</feature>
<protein>
    <recommendedName>
        <fullName evidence="8 9">Glutamyl-tRNA reductase</fullName>
        <shortName evidence="9">GluTR</shortName>
        <ecNumber evidence="3 9">1.2.1.70</ecNumber>
    </recommendedName>
</protein>
<dbReference type="PANTHER" id="PTHR43120:SF1">
    <property type="entry name" value="GLUTAMYL-TRNA REDUCTASE 1, CHLOROPLASTIC"/>
    <property type="match status" value="1"/>
</dbReference>